<feature type="compositionally biased region" description="Polar residues" evidence="2">
    <location>
        <begin position="481"/>
        <end position="493"/>
    </location>
</feature>
<evidence type="ECO:0000256" key="1">
    <source>
        <dbReference type="PROSITE-ProRule" id="PRU00191"/>
    </source>
</evidence>
<dbReference type="InterPro" id="IPR036860">
    <property type="entry name" value="SH2_dom_sf"/>
</dbReference>
<dbReference type="SUPFAM" id="SSF47769">
    <property type="entry name" value="SAM/Pointed domain"/>
    <property type="match status" value="1"/>
</dbReference>
<dbReference type="SUPFAM" id="SSF55550">
    <property type="entry name" value="SH2 domain"/>
    <property type="match status" value="1"/>
</dbReference>
<dbReference type="EMBL" id="JAKMXF010000110">
    <property type="protein sequence ID" value="KAI6658007.1"/>
    <property type="molecule type" value="Genomic_DNA"/>
</dbReference>
<dbReference type="Gene3D" id="1.10.150.50">
    <property type="entry name" value="Transcription Factor, Ets-1"/>
    <property type="match status" value="1"/>
</dbReference>
<dbReference type="PANTHER" id="PTHR46829:SF1">
    <property type="entry name" value="STERILE ALPHA MOTIF DOMAIN-CONTAINING PROTEIN 15"/>
    <property type="match status" value="1"/>
</dbReference>
<proteinExistence type="predicted"/>
<dbReference type="PANTHER" id="PTHR46829">
    <property type="entry name" value="STERILE ALPHA MOTIF DOMAIN-CONTAINING PROTEIN 15"/>
    <property type="match status" value="1"/>
</dbReference>
<dbReference type="InterPro" id="IPR000980">
    <property type="entry name" value="SH2"/>
</dbReference>
<organism evidence="5 6">
    <name type="scientific">Oopsacas minuta</name>
    <dbReference type="NCBI Taxonomy" id="111878"/>
    <lineage>
        <taxon>Eukaryota</taxon>
        <taxon>Metazoa</taxon>
        <taxon>Porifera</taxon>
        <taxon>Hexactinellida</taxon>
        <taxon>Hexasterophora</taxon>
        <taxon>Lyssacinosida</taxon>
        <taxon>Leucopsacidae</taxon>
        <taxon>Oopsacas</taxon>
    </lineage>
</organism>
<feature type="compositionally biased region" description="Basic and acidic residues" evidence="2">
    <location>
        <begin position="441"/>
        <end position="458"/>
    </location>
</feature>
<dbReference type="Gene3D" id="3.30.505.10">
    <property type="entry name" value="SH2 domain"/>
    <property type="match status" value="1"/>
</dbReference>
<feature type="region of interest" description="Disordered" evidence="2">
    <location>
        <begin position="438"/>
        <end position="520"/>
    </location>
</feature>
<protein>
    <submittedName>
        <fullName evidence="5">Sterile alpha motif domain-containing protein 15-like</fullName>
    </submittedName>
</protein>
<evidence type="ECO:0000259" key="4">
    <source>
        <dbReference type="PROSITE" id="PS50105"/>
    </source>
</evidence>
<dbReference type="PROSITE" id="PS50001">
    <property type="entry name" value="SH2"/>
    <property type="match status" value="1"/>
</dbReference>
<keyword evidence="1" id="KW-0727">SH2 domain</keyword>
<evidence type="ECO:0000256" key="2">
    <source>
        <dbReference type="SAM" id="MobiDB-lite"/>
    </source>
</evidence>
<dbReference type="Pfam" id="PF00017">
    <property type="entry name" value="SH2"/>
    <property type="match status" value="1"/>
</dbReference>
<accession>A0AAV7K9R5</accession>
<reference evidence="5 6" key="1">
    <citation type="journal article" date="2023" name="BMC Biol.">
        <title>The compact genome of the sponge Oopsacas minuta (Hexactinellida) is lacking key metazoan core genes.</title>
        <authorList>
            <person name="Santini S."/>
            <person name="Schenkelaars Q."/>
            <person name="Jourda C."/>
            <person name="Duchesne M."/>
            <person name="Belahbib H."/>
            <person name="Rocher C."/>
            <person name="Selva M."/>
            <person name="Riesgo A."/>
            <person name="Vervoort M."/>
            <person name="Leys S.P."/>
            <person name="Kodjabachian L."/>
            <person name="Le Bivic A."/>
            <person name="Borchiellini C."/>
            <person name="Claverie J.M."/>
            <person name="Renard E."/>
        </authorList>
    </citation>
    <scope>NUCLEOTIDE SEQUENCE [LARGE SCALE GENOMIC DNA]</scope>
    <source>
        <strain evidence="5">SPO-2</strain>
    </source>
</reference>
<feature type="region of interest" description="Disordered" evidence="2">
    <location>
        <begin position="538"/>
        <end position="566"/>
    </location>
</feature>
<dbReference type="Proteomes" id="UP001165289">
    <property type="component" value="Unassembled WGS sequence"/>
</dbReference>
<dbReference type="InterPro" id="IPR013761">
    <property type="entry name" value="SAM/pointed_sf"/>
</dbReference>
<evidence type="ECO:0000313" key="6">
    <source>
        <dbReference type="Proteomes" id="UP001165289"/>
    </source>
</evidence>
<gene>
    <name evidence="5" type="ORF">LOD99_15722</name>
</gene>
<dbReference type="Pfam" id="PF00536">
    <property type="entry name" value="SAM_1"/>
    <property type="match status" value="1"/>
</dbReference>
<sequence>MIQQQQQQQQKYNYIQIKSNKLSLKKRDVLRHEYNFVEDLIRELVDFLQDAHKQTLSNCVTPDLAINPNLKECTFFTSLCFDKVQYCINAVHTQKELSSKLRASATWVPPKENPYTGLWAKEMVIPVDRFAAELLLLQYGTVGSYIVRPKVEGLKRDYVISIRTENDVTHVKVVEGENGYSLPNSTDATPSLEQFVEVFTFKESQLANISLKPVRLPTEKIEEFKKKDEERRGTQAVQGTLPPVVKKCALKKGQSVEDLLKSLPPPFVHATMTTSTSGYEGDTDTLESIPPTPPPPFCPDMAFSPATSTRDISEHKLAHTSLAAANERSCSFTALNSSLIIPEDSIVDSVTNLIDSFASCPVLQEQPLSPTPPRKNLTQRVSAIHTPLPPVPIHSPSLNKKLKDSFPNTSPDVQDYMFNEYDHPLAPPVPFRPHALTKPTSENDFKGMWRNQKPDSRIKRQRPLSIKMTSSVQDFRPPMPSSISTIDFSSPQRSDSDLARTRKGSVGSRPFNVNPIGPTNRYHTQVERKISTNLFPTQPTLPIVEDRPTSQLTPEPIQEPDAVDDNLPDIEGWSIEEVGTWLEEIGLPQYKTTFSDNDIDGSVLTMLTNENLKDDIGITSFGHRAKIIKQIKNIQKY</sequence>
<feature type="domain" description="SH2" evidence="3">
    <location>
        <begin position="119"/>
        <end position="214"/>
    </location>
</feature>
<dbReference type="SMART" id="SM00454">
    <property type="entry name" value="SAM"/>
    <property type="match status" value="1"/>
</dbReference>
<keyword evidence="6" id="KW-1185">Reference proteome</keyword>
<name>A0AAV7K9R5_9METZ</name>
<evidence type="ECO:0000313" key="5">
    <source>
        <dbReference type="EMBL" id="KAI6658007.1"/>
    </source>
</evidence>
<dbReference type="CDD" id="cd00173">
    <property type="entry name" value="SH2"/>
    <property type="match status" value="1"/>
</dbReference>
<evidence type="ECO:0000259" key="3">
    <source>
        <dbReference type="PROSITE" id="PS50001"/>
    </source>
</evidence>
<feature type="domain" description="SAM" evidence="4">
    <location>
        <begin position="573"/>
        <end position="637"/>
    </location>
</feature>
<dbReference type="InterPro" id="IPR001660">
    <property type="entry name" value="SAM"/>
</dbReference>
<dbReference type="AlphaFoldDB" id="A0AAV7K9R5"/>
<dbReference type="PROSITE" id="PS50105">
    <property type="entry name" value="SAM_DOMAIN"/>
    <property type="match status" value="1"/>
</dbReference>
<comment type="caution">
    <text evidence="5">The sequence shown here is derived from an EMBL/GenBank/DDBJ whole genome shotgun (WGS) entry which is preliminary data.</text>
</comment>